<protein>
    <submittedName>
        <fullName evidence="2">Gx transporter family protein</fullName>
    </submittedName>
</protein>
<name>A0ABY6DLR6_9NEIS</name>
<proteinExistence type="predicted"/>
<dbReference type="InterPro" id="IPR014535">
    <property type="entry name" value="Hpre_diP_synt_I"/>
</dbReference>
<dbReference type="PIRSF" id="PIRSF027391">
    <property type="entry name" value="Hpre_diP_synt_I"/>
    <property type="match status" value="1"/>
</dbReference>
<gene>
    <name evidence="2" type="ORF">N8I74_18515</name>
</gene>
<keyword evidence="1" id="KW-1133">Transmembrane helix</keyword>
<feature type="transmembrane region" description="Helical" evidence="1">
    <location>
        <begin position="154"/>
        <end position="174"/>
    </location>
</feature>
<dbReference type="EMBL" id="CP106753">
    <property type="protein sequence ID" value="UXY15282.1"/>
    <property type="molecule type" value="Genomic_DNA"/>
</dbReference>
<feature type="transmembrane region" description="Helical" evidence="1">
    <location>
        <begin position="92"/>
        <end position="112"/>
    </location>
</feature>
<dbReference type="InterPro" id="IPR010898">
    <property type="entry name" value="Hpre_diP_synth_I"/>
</dbReference>
<keyword evidence="3" id="KW-1185">Reference proteome</keyword>
<feature type="transmembrane region" description="Helical" evidence="1">
    <location>
        <begin position="124"/>
        <end position="142"/>
    </location>
</feature>
<organism evidence="2 3">
    <name type="scientific">Chitiniphilus purpureus</name>
    <dbReference type="NCBI Taxonomy" id="2981137"/>
    <lineage>
        <taxon>Bacteria</taxon>
        <taxon>Pseudomonadati</taxon>
        <taxon>Pseudomonadota</taxon>
        <taxon>Betaproteobacteria</taxon>
        <taxon>Neisseriales</taxon>
        <taxon>Chitinibacteraceae</taxon>
        <taxon>Chitiniphilus</taxon>
    </lineage>
</organism>
<evidence type="ECO:0000313" key="2">
    <source>
        <dbReference type="EMBL" id="UXY15282.1"/>
    </source>
</evidence>
<keyword evidence="1" id="KW-0812">Transmembrane</keyword>
<sequence>MTRSAIDAAAAAPVGPGSVEDHRLARYAALAIALSVLENALPSPLPGVKPGLANLVVLLVLWRHGWAAAAWVSLLRILGTALVLGGLFTPGFALSLAGGLASLTALAVAGCLPRRWFGPVTLSLAAALAHMAGQLLLARAWLIPHDALLRLAPVLAAAALLFGLVNGVLAARLLSEHAP</sequence>
<evidence type="ECO:0000256" key="1">
    <source>
        <dbReference type="SAM" id="Phobius"/>
    </source>
</evidence>
<accession>A0ABY6DLR6</accession>
<dbReference type="Proteomes" id="UP001061302">
    <property type="component" value="Chromosome"/>
</dbReference>
<dbReference type="RefSeq" id="WP_263124687.1">
    <property type="nucleotide sequence ID" value="NZ_CP106753.1"/>
</dbReference>
<evidence type="ECO:0000313" key="3">
    <source>
        <dbReference type="Proteomes" id="UP001061302"/>
    </source>
</evidence>
<reference evidence="2" key="1">
    <citation type="submission" date="2022-10" db="EMBL/GenBank/DDBJ databases">
        <title>Chitiniphilus purpureus sp. nov., a novel chitin-degrading bacterium isolated from crawfish pond sediment.</title>
        <authorList>
            <person name="Li K."/>
        </authorList>
    </citation>
    <scope>NUCLEOTIDE SEQUENCE</scope>
    <source>
        <strain evidence="2">CD1</strain>
    </source>
</reference>
<dbReference type="Pfam" id="PF07456">
    <property type="entry name" value="Hpre_diP_synt_I"/>
    <property type="match status" value="1"/>
</dbReference>
<dbReference type="Gene3D" id="1.10.1760.20">
    <property type="match status" value="1"/>
</dbReference>
<keyword evidence="1" id="KW-0472">Membrane</keyword>
<feature type="transmembrane region" description="Helical" evidence="1">
    <location>
        <begin position="53"/>
        <end position="72"/>
    </location>
</feature>